<sequence length="69" mass="7727">MLDHLAANSLVIAARLGRSSGNSSVSEDRMPHYVERMQDAGQKIHRLLNDPPGDDVNQFTNSIFRTVLY</sequence>
<protein>
    <submittedName>
        <fullName evidence="1">Uncharacterized protein</fullName>
    </submittedName>
</protein>
<accession>A0A8X6FU85</accession>
<evidence type="ECO:0000313" key="2">
    <source>
        <dbReference type="Proteomes" id="UP000887116"/>
    </source>
</evidence>
<name>A0A8X6FU85_TRICU</name>
<evidence type="ECO:0000313" key="1">
    <source>
        <dbReference type="EMBL" id="GFQ88916.1"/>
    </source>
</evidence>
<organism evidence="1 2">
    <name type="scientific">Trichonephila clavata</name>
    <name type="common">Joro spider</name>
    <name type="synonym">Nephila clavata</name>
    <dbReference type="NCBI Taxonomy" id="2740835"/>
    <lineage>
        <taxon>Eukaryota</taxon>
        <taxon>Metazoa</taxon>
        <taxon>Ecdysozoa</taxon>
        <taxon>Arthropoda</taxon>
        <taxon>Chelicerata</taxon>
        <taxon>Arachnida</taxon>
        <taxon>Araneae</taxon>
        <taxon>Araneomorphae</taxon>
        <taxon>Entelegynae</taxon>
        <taxon>Araneoidea</taxon>
        <taxon>Nephilidae</taxon>
        <taxon>Trichonephila</taxon>
    </lineage>
</organism>
<reference evidence="1" key="1">
    <citation type="submission" date="2020-07" db="EMBL/GenBank/DDBJ databases">
        <title>Multicomponent nature underlies the extraordinary mechanical properties of spider dragline silk.</title>
        <authorList>
            <person name="Kono N."/>
            <person name="Nakamura H."/>
            <person name="Mori M."/>
            <person name="Yoshida Y."/>
            <person name="Ohtoshi R."/>
            <person name="Malay A.D."/>
            <person name="Moran D.A.P."/>
            <person name="Tomita M."/>
            <person name="Numata K."/>
            <person name="Arakawa K."/>
        </authorList>
    </citation>
    <scope>NUCLEOTIDE SEQUENCE</scope>
</reference>
<gene>
    <name evidence="1" type="ORF">TNCT_25921</name>
</gene>
<dbReference type="Proteomes" id="UP000887116">
    <property type="component" value="Unassembled WGS sequence"/>
</dbReference>
<keyword evidence="2" id="KW-1185">Reference proteome</keyword>
<dbReference type="EMBL" id="BMAO01013437">
    <property type="protein sequence ID" value="GFQ88916.1"/>
    <property type="molecule type" value="Genomic_DNA"/>
</dbReference>
<proteinExistence type="predicted"/>
<dbReference type="AlphaFoldDB" id="A0A8X6FU85"/>
<comment type="caution">
    <text evidence="1">The sequence shown here is derived from an EMBL/GenBank/DDBJ whole genome shotgun (WGS) entry which is preliminary data.</text>
</comment>